<dbReference type="RefSeq" id="XP_033519952.1">
    <property type="nucleotide sequence ID" value="XM_033671810.1"/>
</dbReference>
<keyword evidence="6 10" id="KW-0560">Oxidoreductase</keyword>
<evidence type="ECO:0000256" key="4">
    <source>
        <dbReference type="ARBA" id="ARBA00022617"/>
    </source>
</evidence>
<dbReference type="InterPro" id="IPR001128">
    <property type="entry name" value="Cyt_P450"/>
</dbReference>
<evidence type="ECO:0000256" key="2">
    <source>
        <dbReference type="ARBA" id="ARBA00004685"/>
    </source>
</evidence>
<evidence type="ECO:0000256" key="8">
    <source>
        <dbReference type="ARBA" id="ARBA00023033"/>
    </source>
</evidence>
<dbReference type="GO" id="GO:0020037">
    <property type="term" value="F:heme binding"/>
    <property type="evidence" value="ECO:0007669"/>
    <property type="project" value="InterPro"/>
</dbReference>
<keyword evidence="7 9" id="KW-0408">Iron</keyword>
<comment type="cofactor">
    <cofactor evidence="1 9">
        <name>heme</name>
        <dbReference type="ChEBI" id="CHEBI:30413"/>
    </cofactor>
</comment>
<evidence type="ECO:0000256" key="10">
    <source>
        <dbReference type="RuleBase" id="RU000461"/>
    </source>
</evidence>
<feature type="binding site" description="axial binding residue" evidence="9">
    <location>
        <position position="482"/>
    </location>
    <ligand>
        <name>heme</name>
        <dbReference type="ChEBI" id="CHEBI:30413"/>
    </ligand>
    <ligandPart>
        <name>Fe</name>
        <dbReference type="ChEBI" id="CHEBI:18248"/>
    </ligandPart>
</feature>
<dbReference type="SUPFAM" id="SSF48264">
    <property type="entry name" value="Cytochrome P450"/>
    <property type="match status" value="1"/>
</dbReference>
<name>A0A6A6A159_9PLEO</name>
<dbReference type="CDD" id="cd11041">
    <property type="entry name" value="CYP503A1-like"/>
    <property type="match status" value="1"/>
</dbReference>
<protein>
    <submittedName>
        <fullName evidence="12">Cytochrome P450</fullName>
    </submittedName>
</protein>
<accession>A0A6A6A159</accession>
<dbReference type="AlphaFoldDB" id="A0A6A6A159"/>
<evidence type="ECO:0000313" key="12">
    <source>
        <dbReference type="EMBL" id="KAF2125560.1"/>
    </source>
</evidence>
<dbReference type="GO" id="GO:0005506">
    <property type="term" value="F:iron ion binding"/>
    <property type="evidence" value="ECO:0007669"/>
    <property type="project" value="InterPro"/>
</dbReference>
<dbReference type="PRINTS" id="PR00465">
    <property type="entry name" value="EP450IV"/>
</dbReference>
<keyword evidence="8 10" id="KW-0503">Monooxygenase</keyword>
<proteinExistence type="inferred from homology"/>
<keyword evidence="13" id="KW-1185">Reference proteome</keyword>
<organism evidence="12 13">
    <name type="scientific">Dothidotthia symphoricarpi CBS 119687</name>
    <dbReference type="NCBI Taxonomy" id="1392245"/>
    <lineage>
        <taxon>Eukaryota</taxon>
        <taxon>Fungi</taxon>
        <taxon>Dikarya</taxon>
        <taxon>Ascomycota</taxon>
        <taxon>Pezizomycotina</taxon>
        <taxon>Dothideomycetes</taxon>
        <taxon>Pleosporomycetidae</taxon>
        <taxon>Pleosporales</taxon>
        <taxon>Dothidotthiaceae</taxon>
        <taxon>Dothidotthia</taxon>
    </lineage>
</organism>
<evidence type="ECO:0000256" key="6">
    <source>
        <dbReference type="ARBA" id="ARBA00023002"/>
    </source>
</evidence>
<dbReference type="PANTHER" id="PTHR46206">
    <property type="entry name" value="CYTOCHROME P450"/>
    <property type="match status" value="1"/>
</dbReference>
<evidence type="ECO:0000256" key="9">
    <source>
        <dbReference type="PIRSR" id="PIRSR602403-1"/>
    </source>
</evidence>
<dbReference type="PANTHER" id="PTHR46206:SF1">
    <property type="entry name" value="P450, PUTATIVE (EUROFUNG)-RELATED"/>
    <property type="match status" value="1"/>
</dbReference>
<keyword evidence="11" id="KW-1133">Transmembrane helix</keyword>
<reference evidence="12" key="1">
    <citation type="journal article" date="2020" name="Stud. Mycol.">
        <title>101 Dothideomycetes genomes: a test case for predicting lifestyles and emergence of pathogens.</title>
        <authorList>
            <person name="Haridas S."/>
            <person name="Albert R."/>
            <person name="Binder M."/>
            <person name="Bloem J."/>
            <person name="Labutti K."/>
            <person name="Salamov A."/>
            <person name="Andreopoulos B."/>
            <person name="Baker S."/>
            <person name="Barry K."/>
            <person name="Bills G."/>
            <person name="Bluhm B."/>
            <person name="Cannon C."/>
            <person name="Castanera R."/>
            <person name="Culley D."/>
            <person name="Daum C."/>
            <person name="Ezra D."/>
            <person name="Gonzalez J."/>
            <person name="Henrissat B."/>
            <person name="Kuo A."/>
            <person name="Liang C."/>
            <person name="Lipzen A."/>
            <person name="Lutzoni F."/>
            <person name="Magnuson J."/>
            <person name="Mondo S."/>
            <person name="Nolan M."/>
            <person name="Ohm R."/>
            <person name="Pangilinan J."/>
            <person name="Park H.-J."/>
            <person name="Ramirez L."/>
            <person name="Alfaro M."/>
            <person name="Sun H."/>
            <person name="Tritt A."/>
            <person name="Yoshinaga Y."/>
            <person name="Zwiers L.-H."/>
            <person name="Turgeon B."/>
            <person name="Goodwin S."/>
            <person name="Spatafora J."/>
            <person name="Crous P."/>
            <person name="Grigoriev I."/>
        </authorList>
    </citation>
    <scope>NUCLEOTIDE SEQUENCE</scope>
    <source>
        <strain evidence="12">CBS 119687</strain>
    </source>
</reference>
<dbReference type="Pfam" id="PF00067">
    <property type="entry name" value="p450"/>
    <property type="match status" value="1"/>
</dbReference>
<keyword evidence="11" id="KW-0472">Membrane</keyword>
<sequence>MAEDLDASTSRKTIALIVFSTFWVTATAYNYLRTTRLPPTIPCVGYGKGWIASLRNFFAVTRSKEWLMEGYEKYSKRDELFVLPAVLGMTAEVVIPRSQMGWMLEQPDSVLSTSGAHYELLQGEYAFVKPIILQDPYHEHVVHKNLVRNLNAIVPELEDEVIQNVNELFGMDTSEFKKMDVMESFMRLVPKITNRMVVGQPLCREKGLLDAVLSFTMDVIRTQLVLFLVPKTLHWVIGNLLGLASKYHYWKSSKFTLPLIKQRLQDIEKKNKGHPDYESWKAPNDFVTWSIQTALTEGRTDEADPRRIAMRMLPINFASIHTTSLTAFETMNHILAADPSVLEALRVEAQRILQEEGGWTKQGLARMHRMDSAIRESQRASPIALTFVQRRVSLKNGITTPEGYVLPYGTILSCPWTPVAFDDTIHEDPLKYDAFRYSRPKEAYDAMNADEKGKVDTLKLKQSGLVTTGDRHLPFGHGRHACPGRFFVAHELKIIFAHLLLNYEFKPLANKPKATWVVRFQVPPQVQIEVRRRGEGHDSKIL</sequence>
<dbReference type="Proteomes" id="UP000799771">
    <property type="component" value="Unassembled WGS sequence"/>
</dbReference>
<evidence type="ECO:0000313" key="13">
    <source>
        <dbReference type="Proteomes" id="UP000799771"/>
    </source>
</evidence>
<keyword evidence="11" id="KW-0812">Transmembrane</keyword>
<evidence type="ECO:0000256" key="5">
    <source>
        <dbReference type="ARBA" id="ARBA00022723"/>
    </source>
</evidence>
<dbReference type="OrthoDB" id="1844152at2759"/>
<comment type="pathway">
    <text evidence="2">Mycotoxin biosynthesis.</text>
</comment>
<dbReference type="PROSITE" id="PS00086">
    <property type="entry name" value="CYTOCHROME_P450"/>
    <property type="match status" value="1"/>
</dbReference>
<dbReference type="InterPro" id="IPR036396">
    <property type="entry name" value="Cyt_P450_sf"/>
</dbReference>
<feature type="transmembrane region" description="Helical" evidence="11">
    <location>
        <begin position="12"/>
        <end position="32"/>
    </location>
</feature>
<dbReference type="GeneID" id="54412242"/>
<keyword evidence="5 9" id="KW-0479">Metal-binding</keyword>
<evidence type="ECO:0000256" key="1">
    <source>
        <dbReference type="ARBA" id="ARBA00001971"/>
    </source>
</evidence>
<evidence type="ECO:0000256" key="3">
    <source>
        <dbReference type="ARBA" id="ARBA00010617"/>
    </source>
</evidence>
<dbReference type="GO" id="GO:0004497">
    <property type="term" value="F:monooxygenase activity"/>
    <property type="evidence" value="ECO:0007669"/>
    <property type="project" value="UniProtKB-KW"/>
</dbReference>
<dbReference type="GO" id="GO:0016705">
    <property type="term" value="F:oxidoreductase activity, acting on paired donors, with incorporation or reduction of molecular oxygen"/>
    <property type="evidence" value="ECO:0007669"/>
    <property type="project" value="InterPro"/>
</dbReference>
<dbReference type="Gene3D" id="1.10.630.10">
    <property type="entry name" value="Cytochrome P450"/>
    <property type="match status" value="1"/>
</dbReference>
<evidence type="ECO:0000256" key="7">
    <source>
        <dbReference type="ARBA" id="ARBA00023004"/>
    </source>
</evidence>
<dbReference type="InterPro" id="IPR002403">
    <property type="entry name" value="Cyt_P450_E_grp-IV"/>
</dbReference>
<comment type="similarity">
    <text evidence="3 10">Belongs to the cytochrome P450 family.</text>
</comment>
<dbReference type="EMBL" id="ML977516">
    <property type="protein sequence ID" value="KAF2125560.1"/>
    <property type="molecule type" value="Genomic_DNA"/>
</dbReference>
<evidence type="ECO:0000256" key="11">
    <source>
        <dbReference type="SAM" id="Phobius"/>
    </source>
</evidence>
<keyword evidence="4 9" id="KW-0349">Heme</keyword>
<dbReference type="InterPro" id="IPR017972">
    <property type="entry name" value="Cyt_P450_CS"/>
</dbReference>
<gene>
    <name evidence="12" type="ORF">P153DRAFT_400363</name>
</gene>